<gene>
    <name evidence="6" type="ORF">BTA35_0204580</name>
</gene>
<dbReference type="SUPFAM" id="SSF56300">
    <property type="entry name" value="Metallo-dependent phosphatases"/>
    <property type="match status" value="1"/>
</dbReference>
<dbReference type="PANTHER" id="PTHR42988:SF2">
    <property type="entry name" value="CYCLIC NUCLEOTIDE PHOSPHODIESTERASE CBUA0032-RELATED"/>
    <property type="match status" value="1"/>
</dbReference>
<keyword evidence="2" id="KW-0378">Hydrolase</keyword>
<keyword evidence="1" id="KW-0479">Metal-binding</keyword>
<keyword evidence="7" id="KW-1185">Reference proteome</keyword>
<proteinExistence type="inferred from homology"/>
<dbReference type="GO" id="GO:0046872">
    <property type="term" value="F:metal ion binding"/>
    <property type="evidence" value="ECO:0007669"/>
    <property type="project" value="UniProtKB-KW"/>
</dbReference>
<dbReference type="Proteomes" id="UP000190064">
    <property type="component" value="Unassembled WGS sequence"/>
</dbReference>
<evidence type="ECO:0000313" key="6">
    <source>
        <dbReference type="EMBL" id="OOV88759.1"/>
    </source>
</evidence>
<evidence type="ECO:0000313" key="7">
    <source>
        <dbReference type="Proteomes" id="UP000190064"/>
    </source>
</evidence>
<dbReference type="STRING" id="966.BTA35_0204580"/>
<feature type="domain" description="Calcineurin-like phosphoesterase" evidence="5">
    <location>
        <begin position="5"/>
        <end position="202"/>
    </location>
</feature>
<dbReference type="EMBL" id="MTSD02000001">
    <property type="protein sequence ID" value="OOV88759.1"/>
    <property type="molecule type" value="Genomic_DNA"/>
</dbReference>
<reference evidence="6" key="1">
    <citation type="submission" date="2017-02" db="EMBL/GenBank/DDBJ databases">
        <title>Draft Genome Sequence of the Salt Water Bacterium Oceanospirillum linum ATCC 11336.</title>
        <authorList>
            <person name="Trachtenberg A.M."/>
            <person name="Carney J.G."/>
            <person name="Linnane J.D."/>
            <person name="Rheaume B.A."/>
            <person name="Pitts N.L."/>
            <person name="Mykles D.L."/>
            <person name="Maclea K.S."/>
        </authorList>
    </citation>
    <scope>NUCLEOTIDE SEQUENCE [LARGE SCALE GENOMIC DNA]</scope>
    <source>
        <strain evidence="6">ATCC 11336</strain>
    </source>
</reference>
<comment type="caution">
    <text evidence="6">The sequence shown here is derived from an EMBL/GenBank/DDBJ whole genome shotgun (WGS) entry which is preliminary data.</text>
</comment>
<evidence type="ECO:0000256" key="3">
    <source>
        <dbReference type="ARBA" id="ARBA00023004"/>
    </source>
</evidence>
<sequence length="268" mass="30187">MPVSVIQLTDLHLFARTEQDFKGQNPWQNLQAILQQIERQGLPDLFLLTGDLSQDETSESYRILSERMDAVGVPWVWIPGNHDQPELMAQYRSVESSVCLGRWQWLLLSSNSGQPHGELSVPARNQLLEMLADPMAEFQAVAVHHQPLLVGPDRQGFFHSELAEPGQVAGIDSIPLRDDGWLWQTLCEYRHVKAVICGHVHQAHQIERDGLVLYTTPATSIQFAPHINNFEIDSQAPGYRNLTLLDDGNILSKVERLNLNSAAFPESE</sequence>
<dbReference type="GO" id="GO:0016787">
    <property type="term" value="F:hydrolase activity"/>
    <property type="evidence" value="ECO:0007669"/>
    <property type="project" value="UniProtKB-KW"/>
</dbReference>
<evidence type="ECO:0000259" key="5">
    <source>
        <dbReference type="Pfam" id="PF00149"/>
    </source>
</evidence>
<dbReference type="InterPro" id="IPR029052">
    <property type="entry name" value="Metallo-depent_PP-like"/>
</dbReference>
<keyword evidence="3" id="KW-0408">Iron</keyword>
<comment type="similarity">
    <text evidence="4">Belongs to the cyclic nucleotide phosphodiesterase class-III family.</text>
</comment>
<dbReference type="Gene3D" id="3.60.21.10">
    <property type="match status" value="1"/>
</dbReference>
<dbReference type="AlphaFoldDB" id="A0A1T1HFX3"/>
<dbReference type="Pfam" id="PF00149">
    <property type="entry name" value="Metallophos"/>
    <property type="match status" value="1"/>
</dbReference>
<dbReference type="InterPro" id="IPR050884">
    <property type="entry name" value="CNP_phosphodiesterase-III"/>
</dbReference>
<dbReference type="InterPro" id="IPR004843">
    <property type="entry name" value="Calcineurin-like_PHP"/>
</dbReference>
<dbReference type="PANTHER" id="PTHR42988">
    <property type="entry name" value="PHOSPHOHYDROLASE"/>
    <property type="match status" value="1"/>
</dbReference>
<dbReference type="RefSeq" id="WP_077243206.1">
    <property type="nucleotide sequence ID" value="NZ_FXTS01000004.1"/>
</dbReference>
<protein>
    <recommendedName>
        <fullName evidence="5">Calcineurin-like phosphoesterase domain-containing protein</fullName>
    </recommendedName>
</protein>
<accession>A0A1T1HFX3</accession>
<organism evidence="6 7">
    <name type="scientific">Oceanospirillum linum</name>
    <dbReference type="NCBI Taxonomy" id="966"/>
    <lineage>
        <taxon>Bacteria</taxon>
        <taxon>Pseudomonadati</taxon>
        <taxon>Pseudomonadota</taxon>
        <taxon>Gammaproteobacteria</taxon>
        <taxon>Oceanospirillales</taxon>
        <taxon>Oceanospirillaceae</taxon>
        <taxon>Oceanospirillum</taxon>
    </lineage>
</organism>
<evidence type="ECO:0000256" key="2">
    <source>
        <dbReference type="ARBA" id="ARBA00022801"/>
    </source>
</evidence>
<evidence type="ECO:0000256" key="4">
    <source>
        <dbReference type="ARBA" id="ARBA00025742"/>
    </source>
</evidence>
<evidence type="ECO:0000256" key="1">
    <source>
        <dbReference type="ARBA" id="ARBA00022723"/>
    </source>
</evidence>
<name>A0A1T1HFX3_OCELI</name>